<keyword evidence="3" id="KW-0496">Mitochondrion</keyword>
<dbReference type="EMBL" id="JBGBPQ010000004">
    <property type="protein sequence ID" value="KAL1525706.1"/>
    <property type="molecule type" value="Genomic_DNA"/>
</dbReference>
<dbReference type="AlphaFoldDB" id="A0AB34JYC5"/>
<dbReference type="GO" id="GO:0005739">
    <property type="term" value="C:mitochondrion"/>
    <property type="evidence" value="ECO:0007669"/>
    <property type="project" value="UniProtKB-SubCell"/>
</dbReference>
<gene>
    <name evidence="4" type="ORF">AB1Y20_020552</name>
</gene>
<dbReference type="InterPro" id="IPR013892">
    <property type="entry name" value="Cyt_c_biogenesis_Cmc1-like"/>
</dbReference>
<proteinExistence type="inferred from homology"/>
<keyword evidence="5" id="KW-1185">Reference proteome</keyword>
<evidence type="ECO:0000256" key="2">
    <source>
        <dbReference type="ARBA" id="ARBA00023157"/>
    </source>
</evidence>
<name>A0AB34JYC5_PRYPA</name>
<protein>
    <recommendedName>
        <fullName evidence="3">COX assembly mitochondrial protein</fullName>
    </recommendedName>
</protein>
<keyword evidence="2" id="KW-1015">Disulfide bond</keyword>
<evidence type="ECO:0000256" key="3">
    <source>
        <dbReference type="RuleBase" id="RU364104"/>
    </source>
</evidence>
<comment type="subcellular location">
    <subcellularLocation>
        <location evidence="3">Mitochondrion</location>
    </subcellularLocation>
</comment>
<accession>A0AB34JYC5</accession>
<evidence type="ECO:0000256" key="1">
    <source>
        <dbReference type="ARBA" id="ARBA00007347"/>
    </source>
</evidence>
<reference evidence="4 5" key="1">
    <citation type="journal article" date="2024" name="Science">
        <title>Giant polyketide synthase enzymes in the biosynthesis of giant marine polyether toxins.</title>
        <authorList>
            <person name="Fallon T.R."/>
            <person name="Shende V.V."/>
            <person name="Wierzbicki I.H."/>
            <person name="Pendleton A.L."/>
            <person name="Watervoot N.F."/>
            <person name="Auber R.P."/>
            <person name="Gonzalez D.J."/>
            <person name="Wisecaver J.H."/>
            <person name="Moore B.S."/>
        </authorList>
    </citation>
    <scope>NUCLEOTIDE SEQUENCE [LARGE SCALE GENOMIC DNA]</scope>
    <source>
        <strain evidence="4 5">12B1</strain>
    </source>
</reference>
<dbReference type="Pfam" id="PF08583">
    <property type="entry name" value="Cmc1"/>
    <property type="match status" value="1"/>
</dbReference>
<comment type="caution">
    <text evidence="4">The sequence shown here is derived from an EMBL/GenBank/DDBJ whole genome shotgun (WGS) entry which is preliminary data.</text>
</comment>
<evidence type="ECO:0000313" key="4">
    <source>
        <dbReference type="EMBL" id="KAL1525706.1"/>
    </source>
</evidence>
<comment type="similarity">
    <text evidence="1 3">Belongs to the CMC family.</text>
</comment>
<organism evidence="4 5">
    <name type="scientific">Prymnesium parvum</name>
    <name type="common">Toxic golden alga</name>
    <dbReference type="NCBI Taxonomy" id="97485"/>
    <lineage>
        <taxon>Eukaryota</taxon>
        <taxon>Haptista</taxon>
        <taxon>Haptophyta</taxon>
        <taxon>Prymnesiophyceae</taxon>
        <taxon>Prymnesiales</taxon>
        <taxon>Prymnesiaceae</taxon>
        <taxon>Prymnesium</taxon>
    </lineage>
</organism>
<evidence type="ECO:0000313" key="5">
    <source>
        <dbReference type="Proteomes" id="UP001515480"/>
    </source>
</evidence>
<dbReference type="Proteomes" id="UP001515480">
    <property type="component" value="Unassembled WGS sequence"/>
</dbReference>
<sequence>MHPQLSLENNPLCVEQIAALKECHASVGYWGKLLGSCNDQKAALDKCLRAQKKVLRKAHLDEARAERARWRKACAEMKEQKSSS</sequence>